<dbReference type="Proteomes" id="UP001206925">
    <property type="component" value="Unassembled WGS sequence"/>
</dbReference>
<feature type="region of interest" description="Disordered" evidence="1">
    <location>
        <begin position="59"/>
        <end position="84"/>
    </location>
</feature>
<name>A0AAD5GH29_AMBAR</name>
<gene>
    <name evidence="2" type="ORF">M8C21_025580</name>
</gene>
<evidence type="ECO:0000256" key="1">
    <source>
        <dbReference type="SAM" id="MobiDB-lite"/>
    </source>
</evidence>
<protein>
    <submittedName>
        <fullName evidence="2">Uncharacterized protein</fullName>
    </submittedName>
</protein>
<dbReference type="AlphaFoldDB" id="A0AAD5GH29"/>
<keyword evidence="3" id="KW-1185">Reference proteome</keyword>
<sequence length="84" mass="9203">MTFFLNRQTYSLLKFIQFSSKEKLTTGVGANLDLRPTGVGANQNLGLAELGVKECSGCEHSGRPSKRNKSSSKVIHNKPLAKCY</sequence>
<dbReference type="EMBL" id="JAMZMK010008010">
    <property type="protein sequence ID" value="KAI7742375.1"/>
    <property type="molecule type" value="Genomic_DNA"/>
</dbReference>
<organism evidence="2 3">
    <name type="scientific">Ambrosia artemisiifolia</name>
    <name type="common">Common ragweed</name>
    <dbReference type="NCBI Taxonomy" id="4212"/>
    <lineage>
        <taxon>Eukaryota</taxon>
        <taxon>Viridiplantae</taxon>
        <taxon>Streptophyta</taxon>
        <taxon>Embryophyta</taxon>
        <taxon>Tracheophyta</taxon>
        <taxon>Spermatophyta</taxon>
        <taxon>Magnoliopsida</taxon>
        <taxon>eudicotyledons</taxon>
        <taxon>Gunneridae</taxon>
        <taxon>Pentapetalae</taxon>
        <taxon>asterids</taxon>
        <taxon>campanulids</taxon>
        <taxon>Asterales</taxon>
        <taxon>Asteraceae</taxon>
        <taxon>Asteroideae</taxon>
        <taxon>Heliantheae alliance</taxon>
        <taxon>Heliantheae</taxon>
        <taxon>Ambrosia</taxon>
    </lineage>
</organism>
<proteinExistence type="predicted"/>
<accession>A0AAD5GH29</accession>
<reference evidence="2" key="1">
    <citation type="submission" date="2022-06" db="EMBL/GenBank/DDBJ databases">
        <title>Uncovering the hologenomic basis of an extraordinary plant invasion.</title>
        <authorList>
            <person name="Bieker V.C."/>
            <person name="Martin M.D."/>
            <person name="Gilbert T."/>
            <person name="Hodgins K."/>
            <person name="Battlay P."/>
            <person name="Petersen B."/>
            <person name="Wilson J."/>
        </authorList>
    </citation>
    <scope>NUCLEOTIDE SEQUENCE</scope>
    <source>
        <strain evidence="2">AA19_3_7</strain>
        <tissue evidence="2">Leaf</tissue>
    </source>
</reference>
<comment type="caution">
    <text evidence="2">The sequence shown here is derived from an EMBL/GenBank/DDBJ whole genome shotgun (WGS) entry which is preliminary data.</text>
</comment>
<evidence type="ECO:0000313" key="3">
    <source>
        <dbReference type="Proteomes" id="UP001206925"/>
    </source>
</evidence>
<evidence type="ECO:0000313" key="2">
    <source>
        <dbReference type="EMBL" id="KAI7742375.1"/>
    </source>
</evidence>